<name>A0AB40ALN4_DIOCR</name>
<organism evidence="2 3">
    <name type="scientific">Dioscorea cayennensis subsp. rotundata</name>
    <name type="common">White Guinea yam</name>
    <name type="synonym">Dioscorea rotundata</name>
    <dbReference type="NCBI Taxonomy" id="55577"/>
    <lineage>
        <taxon>Eukaryota</taxon>
        <taxon>Viridiplantae</taxon>
        <taxon>Streptophyta</taxon>
        <taxon>Embryophyta</taxon>
        <taxon>Tracheophyta</taxon>
        <taxon>Spermatophyta</taxon>
        <taxon>Magnoliopsida</taxon>
        <taxon>Liliopsida</taxon>
        <taxon>Dioscoreales</taxon>
        <taxon>Dioscoreaceae</taxon>
        <taxon>Dioscorea</taxon>
    </lineage>
</organism>
<dbReference type="PANTHER" id="PTHR34199:SF1">
    <property type="entry name" value="HISTONE-LYSINE N-METHYLTRANSFERASE, H3 LYSINE-79 SPECIFIC-LIKE PROTEIN"/>
    <property type="match status" value="1"/>
</dbReference>
<dbReference type="AlphaFoldDB" id="A0AB40ALN4"/>
<dbReference type="InterPro" id="IPR003611">
    <property type="entry name" value="NUMOD3"/>
</dbReference>
<accession>A0AB40ALN4</accession>
<dbReference type="Proteomes" id="UP001515500">
    <property type="component" value="Chromosome 20"/>
</dbReference>
<gene>
    <name evidence="3" type="primary">LOC120251462</name>
</gene>
<reference evidence="3" key="1">
    <citation type="submission" date="2025-08" db="UniProtKB">
        <authorList>
            <consortium name="RefSeq"/>
        </authorList>
    </citation>
    <scope>IDENTIFICATION</scope>
</reference>
<evidence type="ECO:0000313" key="2">
    <source>
        <dbReference type="Proteomes" id="UP001515500"/>
    </source>
</evidence>
<keyword evidence="2" id="KW-1185">Reference proteome</keyword>
<evidence type="ECO:0000259" key="1">
    <source>
        <dbReference type="Pfam" id="PF07460"/>
    </source>
</evidence>
<dbReference type="GO" id="GO:0003677">
    <property type="term" value="F:DNA binding"/>
    <property type="evidence" value="ECO:0007669"/>
    <property type="project" value="InterPro"/>
</dbReference>
<dbReference type="GeneID" id="120251462"/>
<evidence type="ECO:0000313" key="3">
    <source>
        <dbReference type="RefSeq" id="XP_039115911.1"/>
    </source>
</evidence>
<dbReference type="RefSeq" id="XP_039115911.1">
    <property type="nucleotide sequence ID" value="XM_039259977.1"/>
</dbReference>
<feature type="domain" description="Nuclease associated modular" evidence="1">
    <location>
        <begin position="216"/>
        <end position="243"/>
    </location>
</feature>
<dbReference type="PANTHER" id="PTHR34199">
    <property type="entry name" value="NUMOD3 MOTIF FAMILY PROTEIN, EXPRESSED"/>
    <property type="match status" value="1"/>
</dbReference>
<protein>
    <submittedName>
        <fullName evidence="3">Uncharacterized protein LOC120251462</fullName>
    </submittedName>
</protein>
<sequence>MVRPNQLSMFALVDSSRFRQPIRLKKFQRDTGTKAHPIPTSAPPRFSLRGCGSSLVCDEFLRACLQLIMECVYVYGGFRVSVQYPTFKHALNKSLVSILNRAMGCIHFQQALVQTKFHIPSLNSASRSYVSVQAFSREHVLGKLQLLIERDSNKISNLDSSSESHLKCIENDNVSVANNGYYGQIDLAEDQMGAAGLAPNFNKDLENISDKEIQRRQKIGLANKGRTPWNKGRKHSEETRQRIKMKTIEALRNPKIRKKMSEHSRSHSEQSKARISMGLKKIWAKRLQFRRSQEKCYSSWAGRIAEAAKEGGYDQAKLDWDSYDKMKADIEYQFFQRRADKVRDKEIAKLRALRAARIRAEKLAMQKEEKAKSIQAKASEHNKPVTKKKKAVMSKALKLKATLTKFHHRKKQLDSLTSVQIKKTNKPRPLFEKWDMELIKKEKMRGCVSLADQIQAVKSRKPNF</sequence>
<dbReference type="Pfam" id="PF07460">
    <property type="entry name" value="NUMOD3"/>
    <property type="match status" value="1"/>
</dbReference>
<proteinExistence type="predicted"/>